<reference evidence="5 6" key="1">
    <citation type="submission" date="2024-10" db="EMBL/GenBank/DDBJ databases">
        <title>The Natural Products Discovery Center: Release of the First 8490 Sequenced Strains for Exploring Actinobacteria Biosynthetic Diversity.</title>
        <authorList>
            <person name="Kalkreuter E."/>
            <person name="Kautsar S.A."/>
            <person name="Yang D."/>
            <person name="Bader C.D."/>
            <person name="Teijaro C.N."/>
            <person name="Fluegel L."/>
            <person name="Davis C.M."/>
            <person name="Simpson J.R."/>
            <person name="Lauterbach L."/>
            <person name="Steele A.D."/>
            <person name="Gui C."/>
            <person name="Meng S."/>
            <person name="Li G."/>
            <person name="Viehrig K."/>
            <person name="Ye F."/>
            <person name="Su P."/>
            <person name="Kiefer A.F."/>
            <person name="Nichols A."/>
            <person name="Cepeda A.J."/>
            <person name="Yan W."/>
            <person name="Fan B."/>
            <person name="Jiang Y."/>
            <person name="Adhikari A."/>
            <person name="Zheng C.-J."/>
            <person name="Schuster L."/>
            <person name="Cowan T.M."/>
            <person name="Smanski M.J."/>
            <person name="Chevrette M.G."/>
            <person name="De Carvalho L.P.S."/>
            <person name="Shen B."/>
        </authorList>
    </citation>
    <scope>NUCLEOTIDE SEQUENCE [LARGE SCALE GENOMIC DNA]</scope>
    <source>
        <strain evidence="5 6">NPDC049503</strain>
    </source>
</reference>
<dbReference type="Proteomes" id="UP001612928">
    <property type="component" value="Unassembled WGS sequence"/>
</dbReference>
<name>A0ABW8A9L2_9ACTN</name>
<sequence length="337" mass="36361">MSRRPLRVGVLGCADIVWRRALPAMGRVEEVEVVAVASRQRAKADRFAARFGGESVQGYARLLERDDVDAVYVALPTGLHHRWTLRALEVGKHVLVEKSFATSLAETEEMLTAARRNGLWVTENFAFVHHHQHGEVRKLIADGAIGEPHLFTGEFGIPPRSPGDIRYRADLGGGALLDVGAYPVRAAQLFLGPGVSVVGATLLVDGERGVDLGGSALLCSEAGVAAQLTFSFQSSYRSAYSVWGGAGRITLERAFSVPPTLRTVVRLEREGGVEEYELPPDDQFANAIRAFARAVRDGADPAGHGDVLLQQAGLLEEIRNQARRFPAVPTAGVPDGR</sequence>
<dbReference type="InterPro" id="IPR000683">
    <property type="entry name" value="Gfo/Idh/MocA-like_OxRdtase_N"/>
</dbReference>
<dbReference type="RefSeq" id="WP_397023647.1">
    <property type="nucleotide sequence ID" value="NZ_JBITMB010000006.1"/>
</dbReference>
<dbReference type="InterPro" id="IPR055170">
    <property type="entry name" value="GFO_IDH_MocA-like_dom"/>
</dbReference>
<dbReference type="Pfam" id="PF01408">
    <property type="entry name" value="GFO_IDH_MocA"/>
    <property type="match status" value="1"/>
</dbReference>
<dbReference type="InterPro" id="IPR036291">
    <property type="entry name" value="NAD(P)-bd_dom_sf"/>
</dbReference>
<evidence type="ECO:0000313" key="5">
    <source>
        <dbReference type="EMBL" id="MFI7443478.1"/>
    </source>
</evidence>
<evidence type="ECO:0000259" key="4">
    <source>
        <dbReference type="Pfam" id="PF22725"/>
    </source>
</evidence>
<dbReference type="EMBL" id="JBITMB010000006">
    <property type="protein sequence ID" value="MFI7443478.1"/>
    <property type="molecule type" value="Genomic_DNA"/>
</dbReference>
<accession>A0ABW8A9L2</accession>
<proteinExistence type="inferred from homology"/>
<dbReference type="Gene3D" id="3.30.360.10">
    <property type="entry name" value="Dihydrodipicolinate Reductase, domain 2"/>
    <property type="match status" value="1"/>
</dbReference>
<gene>
    <name evidence="5" type="ORF">ACIBP5_26205</name>
</gene>
<organism evidence="5 6">
    <name type="scientific">Nonomuraea indica</name>
    <dbReference type="NCBI Taxonomy" id="1581193"/>
    <lineage>
        <taxon>Bacteria</taxon>
        <taxon>Bacillati</taxon>
        <taxon>Actinomycetota</taxon>
        <taxon>Actinomycetes</taxon>
        <taxon>Streptosporangiales</taxon>
        <taxon>Streptosporangiaceae</taxon>
        <taxon>Nonomuraea</taxon>
    </lineage>
</organism>
<dbReference type="SUPFAM" id="SSF51735">
    <property type="entry name" value="NAD(P)-binding Rossmann-fold domains"/>
    <property type="match status" value="1"/>
</dbReference>
<dbReference type="SUPFAM" id="SSF55347">
    <property type="entry name" value="Glyceraldehyde-3-phosphate dehydrogenase-like, C-terminal domain"/>
    <property type="match status" value="1"/>
</dbReference>
<feature type="domain" description="GFO/IDH/MocA-like oxidoreductase" evidence="4">
    <location>
        <begin position="135"/>
        <end position="249"/>
    </location>
</feature>
<evidence type="ECO:0000256" key="2">
    <source>
        <dbReference type="ARBA" id="ARBA00023002"/>
    </source>
</evidence>
<dbReference type="PANTHER" id="PTHR22604">
    <property type="entry name" value="OXIDOREDUCTASES"/>
    <property type="match status" value="1"/>
</dbReference>
<comment type="similarity">
    <text evidence="1">Belongs to the Gfo/Idh/MocA family.</text>
</comment>
<dbReference type="Pfam" id="PF22725">
    <property type="entry name" value="GFO_IDH_MocA_C3"/>
    <property type="match status" value="1"/>
</dbReference>
<protein>
    <submittedName>
        <fullName evidence="5">Gfo/Idh/MocA family protein</fullName>
    </submittedName>
</protein>
<feature type="domain" description="Gfo/Idh/MocA-like oxidoreductase N-terminal" evidence="3">
    <location>
        <begin position="6"/>
        <end position="124"/>
    </location>
</feature>
<comment type="caution">
    <text evidence="5">The sequence shown here is derived from an EMBL/GenBank/DDBJ whole genome shotgun (WGS) entry which is preliminary data.</text>
</comment>
<keyword evidence="6" id="KW-1185">Reference proteome</keyword>
<evidence type="ECO:0000313" key="6">
    <source>
        <dbReference type="Proteomes" id="UP001612928"/>
    </source>
</evidence>
<dbReference type="InterPro" id="IPR050984">
    <property type="entry name" value="Gfo/Idh/MocA_domain"/>
</dbReference>
<dbReference type="Gene3D" id="3.40.50.720">
    <property type="entry name" value="NAD(P)-binding Rossmann-like Domain"/>
    <property type="match status" value="1"/>
</dbReference>
<keyword evidence="2" id="KW-0560">Oxidoreductase</keyword>
<evidence type="ECO:0000259" key="3">
    <source>
        <dbReference type="Pfam" id="PF01408"/>
    </source>
</evidence>
<dbReference type="PANTHER" id="PTHR22604:SF105">
    <property type="entry name" value="TRANS-1,2-DIHYDROBENZENE-1,2-DIOL DEHYDROGENASE"/>
    <property type="match status" value="1"/>
</dbReference>
<evidence type="ECO:0000256" key="1">
    <source>
        <dbReference type="ARBA" id="ARBA00010928"/>
    </source>
</evidence>